<feature type="transmembrane region" description="Helical" evidence="4">
    <location>
        <begin position="63"/>
        <end position="81"/>
    </location>
</feature>
<dbReference type="PANTHER" id="PTHR24421:SF63">
    <property type="entry name" value="SENSOR HISTIDINE KINASE DESK"/>
    <property type="match status" value="1"/>
</dbReference>
<keyword evidence="3" id="KW-0902">Two-component regulatory system</keyword>
<dbReference type="Gene3D" id="3.30.565.10">
    <property type="entry name" value="Histidine kinase-like ATPase, C-terminal domain"/>
    <property type="match status" value="1"/>
</dbReference>
<organism evidence="6 7">
    <name type="scientific">Streptomyces yanii</name>
    <dbReference type="NCBI Taxonomy" id="78510"/>
    <lineage>
        <taxon>Bacteria</taxon>
        <taxon>Bacillati</taxon>
        <taxon>Actinomycetota</taxon>
        <taxon>Actinomycetes</taxon>
        <taxon>Kitasatosporales</taxon>
        <taxon>Streptomycetaceae</taxon>
        <taxon>Streptomyces</taxon>
    </lineage>
</organism>
<proteinExistence type="predicted"/>
<dbReference type="InterPro" id="IPR011712">
    <property type="entry name" value="Sig_transdc_His_kin_sub3_dim/P"/>
</dbReference>
<dbReference type="GO" id="GO:0016301">
    <property type="term" value="F:kinase activity"/>
    <property type="evidence" value="ECO:0007669"/>
    <property type="project" value="UniProtKB-KW"/>
</dbReference>
<evidence type="ECO:0000313" key="7">
    <source>
        <dbReference type="Proteomes" id="UP001589710"/>
    </source>
</evidence>
<comment type="caution">
    <text evidence="6">The sequence shown here is derived from an EMBL/GenBank/DDBJ whole genome shotgun (WGS) entry which is preliminary data.</text>
</comment>
<gene>
    <name evidence="6" type="ORF">ACFFTL_35350</name>
</gene>
<keyword evidence="4" id="KW-0472">Membrane</keyword>
<feature type="domain" description="Signal transduction histidine kinase subgroup 3 dimerisation and phosphoacceptor" evidence="5">
    <location>
        <begin position="128"/>
        <end position="186"/>
    </location>
</feature>
<dbReference type="PANTHER" id="PTHR24421">
    <property type="entry name" value="NITRATE/NITRITE SENSOR PROTEIN NARX-RELATED"/>
    <property type="match status" value="1"/>
</dbReference>
<dbReference type="RefSeq" id="WP_386144820.1">
    <property type="nucleotide sequence ID" value="NZ_JBHMCG010000146.1"/>
</dbReference>
<dbReference type="SUPFAM" id="SSF55874">
    <property type="entry name" value="ATPase domain of HSP90 chaperone/DNA topoisomerase II/histidine kinase"/>
    <property type="match status" value="1"/>
</dbReference>
<evidence type="ECO:0000256" key="4">
    <source>
        <dbReference type="SAM" id="Phobius"/>
    </source>
</evidence>
<keyword evidence="7" id="KW-1185">Reference proteome</keyword>
<dbReference type="InterPro" id="IPR036890">
    <property type="entry name" value="HATPase_C_sf"/>
</dbReference>
<dbReference type="CDD" id="cd16917">
    <property type="entry name" value="HATPase_UhpB-NarQ-NarX-like"/>
    <property type="match status" value="1"/>
</dbReference>
<reference evidence="6 7" key="1">
    <citation type="submission" date="2024-09" db="EMBL/GenBank/DDBJ databases">
        <authorList>
            <person name="Sun Q."/>
            <person name="Mori K."/>
        </authorList>
    </citation>
    <scope>NUCLEOTIDE SEQUENCE [LARGE SCALE GENOMIC DNA]</scope>
    <source>
        <strain evidence="6 7">JCM 3331</strain>
    </source>
</reference>
<protein>
    <submittedName>
        <fullName evidence="6">Sensor histidine kinase</fullName>
    </submittedName>
</protein>
<evidence type="ECO:0000256" key="2">
    <source>
        <dbReference type="ARBA" id="ARBA00022777"/>
    </source>
</evidence>
<keyword evidence="4" id="KW-1133">Transmembrane helix</keyword>
<evidence type="ECO:0000313" key="6">
    <source>
        <dbReference type="EMBL" id="MFB9577410.1"/>
    </source>
</evidence>
<keyword evidence="1" id="KW-0808">Transferase</keyword>
<feature type="transmembrane region" description="Helical" evidence="4">
    <location>
        <begin position="87"/>
        <end position="107"/>
    </location>
</feature>
<sequence>MLLAVVLGQYAKRRSHRRGLLLLTAQTILTYLPVLVFKEVWLSALGLLLGAALAFLPRPAGLVAAAAVAASGPLVIFALPVDNRTAVYVAARTVVIGLVVYGIVRLASVAAQAHAMRHQSARLAVHRERTRVAQDLHDILGSALSTIAVKSEVAGRLSDPVAMRAELVEIAGLARQAVGEVRGMARDHIALSFAEELAAAHAALEAAGIDVRLRDCRPALPAGLENCLGAALREGVTNILRHSAARLCTLEVTEAEGAVKLSIENDGVSVTNNLDERHGSGLSNLAIRAATLGGVLTYGPTAPGFRIAISVPVHAPVKQHRLSAA</sequence>
<evidence type="ECO:0000259" key="5">
    <source>
        <dbReference type="Pfam" id="PF07730"/>
    </source>
</evidence>
<dbReference type="Proteomes" id="UP001589710">
    <property type="component" value="Unassembled WGS sequence"/>
</dbReference>
<keyword evidence="2 6" id="KW-0418">Kinase</keyword>
<feature type="transmembrane region" description="Helical" evidence="4">
    <location>
        <begin position="19"/>
        <end position="34"/>
    </location>
</feature>
<dbReference type="EMBL" id="JBHMCG010000146">
    <property type="protein sequence ID" value="MFB9577410.1"/>
    <property type="molecule type" value="Genomic_DNA"/>
</dbReference>
<dbReference type="Pfam" id="PF07730">
    <property type="entry name" value="HisKA_3"/>
    <property type="match status" value="1"/>
</dbReference>
<keyword evidence="4" id="KW-0812">Transmembrane</keyword>
<dbReference type="Gene3D" id="1.20.5.1930">
    <property type="match status" value="1"/>
</dbReference>
<evidence type="ECO:0000256" key="3">
    <source>
        <dbReference type="ARBA" id="ARBA00023012"/>
    </source>
</evidence>
<name>A0ABV5RHS7_9ACTN</name>
<accession>A0ABV5RHS7</accession>
<evidence type="ECO:0000256" key="1">
    <source>
        <dbReference type="ARBA" id="ARBA00022679"/>
    </source>
</evidence>
<dbReference type="InterPro" id="IPR050482">
    <property type="entry name" value="Sensor_HK_TwoCompSys"/>
</dbReference>